<protein>
    <submittedName>
        <fullName evidence="1">Uncharacterized protein</fullName>
    </submittedName>
</protein>
<gene>
    <name evidence="1" type="ORF">NT01SARS_1192</name>
</gene>
<evidence type="ECO:0000313" key="1">
    <source>
        <dbReference type="EMBL" id="EJP71385.1"/>
    </source>
</evidence>
<evidence type="ECO:0000313" key="2">
    <source>
        <dbReference type="Proteomes" id="UP000010305"/>
    </source>
</evidence>
<proteinExistence type="predicted"/>
<organism evidence="1 2">
    <name type="scientific">SAR86 cluster bacterium SAR86A</name>
    <dbReference type="NCBI Taxonomy" id="1123866"/>
    <lineage>
        <taxon>Bacteria</taxon>
        <taxon>Pseudomonadati</taxon>
        <taxon>Pseudomonadota</taxon>
        <taxon>Gammaproteobacteria</taxon>
        <taxon>SAR86 cluster</taxon>
    </lineage>
</organism>
<reference evidence="1 2" key="1">
    <citation type="journal article" date="2012" name="ISME J.">
        <title>Genomic insights to SAR86, an abundant and uncultivated marine bacterial lineage.</title>
        <authorList>
            <person name="Dupont C.L."/>
            <person name="Rusch D.B."/>
            <person name="Yooseph S."/>
            <person name="Lombardo M.J."/>
            <person name="Richter R.A."/>
            <person name="Valas R."/>
            <person name="Novotny M."/>
            <person name="Yee-Greenbaum J."/>
            <person name="Selengut J.D."/>
            <person name="Haft D.H."/>
            <person name="Halpern A.L."/>
            <person name="Lasken R.S."/>
            <person name="Nealson K."/>
            <person name="Friedman R."/>
            <person name="Venter J.C."/>
        </authorList>
    </citation>
    <scope>NUCLEOTIDE SEQUENCE [LARGE SCALE GENOMIC DNA]</scope>
</reference>
<dbReference type="AlphaFoldDB" id="J4WPS8"/>
<accession>J4WPS8</accession>
<dbReference type="HOGENOM" id="CLU_133284_0_0_6"/>
<name>J4WPS8_9GAMM</name>
<dbReference type="EMBL" id="JH611157">
    <property type="protein sequence ID" value="EJP71385.1"/>
    <property type="molecule type" value="Genomic_DNA"/>
</dbReference>
<dbReference type="STRING" id="1123866.NT01SARS_1192"/>
<dbReference type="Proteomes" id="UP000010305">
    <property type="component" value="Unassembled WGS sequence"/>
</dbReference>
<sequence>MLEYQKQDCDLTLEEGLECYYRSFPDTTEVFEDDDNSGTLLRDHDCTHVIFGLDISIEQESILDSWVVWGSKWQLKYIWGYQSLPQIKQLYKDLYKEFGILGFLKIFWKLGGIKRKVMFRALKMKKKWPFKMPEKYLKMKISDLREEHGIKILLPEELQYTPIER</sequence>